<evidence type="ECO:0000256" key="3">
    <source>
        <dbReference type="ARBA" id="ARBA00022679"/>
    </source>
</evidence>
<dbReference type="eggNOG" id="KOG1192">
    <property type="taxonomic scope" value="Eukaryota"/>
</dbReference>
<accession>V4MKK6</accession>
<keyword evidence="3 4" id="KW-0808">Transferase</keyword>
<dbReference type="Gramene" id="ESQ56002">
    <property type="protein sequence ID" value="ESQ56002"/>
    <property type="gene ID" value="EUTSA_v10025075mg"/>
</dbReference>
<dbReference type="EC" id="2.4.1.-" evidence="5"/>
<keyword evidence="2 4" id="KW-0328">Glycosyltransferase</keyword>
<keyword evidence="7" id="KW-1185">Reference proteome</keyword>
<dbReference type="FunFam" id="3.40.50.2000:FF:000056">
    <property type="entry name" value="Glycosyltransferase"/>
    <property type="match status" value="1"/>
</dbReference>
<reference evidence="6 7" key="1">
    <citation type="journal article" date="2013" name="Front. Plant Sci.">
        <title>The Reference Genome of the Halophytic Plant Eutrema salsugineum.</title>
        <authorList>
            <person name="Yang R."/>
            <person name="Jarvis D.E."/>
            <person name="Chen H."/>
            <person name="Beilstein M.A."/>
            <person name="Grimwood J."/>
            <person name="Jenkins J."/>
            <person name="Shu S."/>
            <person name="Prochnik S."/>
            <person name="Xin M."/>
            <person name="Ma C."/>
            <person name="Schmutz J."/>
            <person name="Wing R.A."/>
            <person name="Mitchell-Olds T."/>
            <person name="Schumaker K.S."/>
            <person name="Wang X."/>
        </authorList>
    </citation>
    <scope>NUCLEOTIDE SEQUENCE [LARGE SCALE GENOMIC DNA]</scope>
</reference>
<protein>
    <recommendedName>
        <fullName evidence="5">Glycosyltransferase</fullName>
        <ecNumber evidence="5">2.4.1.-</ecNumber>
    </recommendedName>
</protein>
<dbReference type="CDD" id="cd03784">
    <property type="entry name" value="GT1_Gtf-like"/>
    <property type="match status" value="1"/>
</dbReference>
<dbReference type="InterPro" id="IPR035595">
    <property type="entry name" value="UDP_glycos_trans_CS"/>
</dbReference>
<dbReference type="GO" id="GO:0035251">
    <property type="term" value="F:UDP-glucosyltransferase activity"/>
    <property type="evidence" value="ECO:0007669"/>
    <property type="project" value="InterPro"/>
</dbReference>
<dbReference type="PANTHER" id="PTHR48048">
    <property type="entry name" value="GLYCOSYLTRANSFERASE"/>
    <property type="match status" value="1"/>
</dbReference>
<dbReference type="EMBL" id="KI517384">
    <property type="protein sequence ID" value="ESQ56002.1"/>
    <property type="molecule type" value="Genomic_DNA"/>
</dbReference>
<dbReference type="AlphaFoldDB" id="V4MKK6"/>
<evidence type="ECO:0000256" key="4">
    <source>
        <dbReference type="RuleBase" id="RU003718"/>
    </source>
</evidence>
<dbReference type="KEGG" id="eus:EUTSA_v10025075mg"/>
<dbReference type="SUPFAM" id="SSF53756">
    <property type="entry name" value="UDP-Glycosyltransferase/glycogen phosphorylase"/>
    <property type="match status" value="1"/>
</dbReference>
<dbReference type="PROSITE" id="PS00375">
    <property type="entry name" value="UDPGT"/>
    <property type="match status" value="1"/>
</dbReference>
<evidence type="ECO:0000256" key="1">
    <source>
        <dbReference type="ARBA" id="ARBA00009995"/>
    </source>
</evidence>
<dbReference type="InterPro" id="IPR002213">
    <property type="entry name" value="UDP_glucos_trans"/>
</dbReference>
<dbReference type="OMA" id="QSEVLRW"/>
<evidence type="ECO:0000256" key="2">
    <source>
        <dbReference type="ARBA" id="ARBA00022676"/>
    </source>
</evidence>
<dbReference type="Gene3D" id="3.40.50.2000">
    <property type="entry name" value="Glycogen Phosphorylase B"/>
    <property type="match status" value="2"/>
</dbReference>
<dbReference type="OrthoDB" id="5835829at2759"/>
<name>V4MKK6_EUTSA</name>
<proteinExistence type="inferred from homology"/>
<evidence type="ECO:0000313" key="7">
    <source>
        <dbReference type="Proteomes" id="UP000030689"/>
    </source>
</evidence>
<dbReference type="PANTHER" id="PTHR48048:SF45">
    <property type="entry name" value="GLYCOSYLTRANSFERASE"/>
    <property type="match status" value="1"/>
</dbReference>
<evidence type="ECO:0000256" key="5">
    <source>
        <dbReference type="RuleBase" id="RU362057"/>
    </source>
</evidence>
<dbReference type="Proteomes" id="UP000030689">
    <property type="component" value="Unassembled WGS sequence"/>
</dbReference>
<evidence type="ECO:0000313" key="6">
    <source>
        <dbReference type="EMBL" id="ESQ56002.1"/>
    </source>
</evidence>
<dbReference type="InterPro" id="IPR050481">
    <property type="entry name" value="UDP-glycosyltransf_plant"/>
</dbReference>
<organism evidence="6 7">
    <name type="scientific">Eutrema salsugineum</name>
    <name type="common">Saltwater cress</name>
    <name type="synonym">Sisymbrium salsugineum</name>
    <dbReference type="NCBI Taxonomy" id="72664"/>
    <lineage>
        <taxon>Eukaryota</taxon>
        <taxon>Viridiplantae</taxon>
        <taxon>Streptophyta</taxon>
        <taxon>Embryophyta</taxon>
        <taxon>Tracheophyta</taxon>
        <taxon>Spermatophyta</taxon>
        <taxon>Magnoliopsida</taxon>
        <taxon>eudicotyledons</taxon>
        <taxon>Gunneridae</taxon>
        <taxon>Pentapetalae</taxon>
        <taxon>rosids</taxon>
        <taxon>malvids</taxon>
        <taxon>Brassicales</taxon>
        <taxon>Brassicaceae</taxon>
        <taxon>Eutremeae</taxon>
        <taxon>Eutrema</taxon>
    </lineage>
</organism>
<dbReference type="Pfam" id="PF00201">
    <property type="entry name" value="UDPGT"/>
    <property type="match status" value="1"/>
</dbReference>
<gene>
    <name evidence="6" type="ORF">EUTSA_v10025075mg</name>
</gene>
<sequence length="480" mass="53330">MAFELVFIPSPGIGHLRSTVELAKQLVNSNDLLSITIIIIPHSSGKDAGSDSIASLFTAARDRLRYITISVAEKQTGDSLPAQFYIKNQIPQVREAVAKLLDGSPSSRLAGFVVDMFCTSMVDLANEFGVPSYMVYTSNATFLGITLHLQSMLDEEKYDVSELDDSVSELEFPCLTRPYPVKCLPYIFASKQWLPFFLDQARNFRKMKGILVNTVAELEPHALRLFSSGGGDGHLPQAYPVGPVLHLENGTNDSTDEKRLEILSWLDEQPEKSVLFLCFGSMGGFNEEQTREIATALDRSGHRFVWSLRRASPDILKEPPGDYTNLEEVLPEGFLDRTSERGKIIGWAPQVAVLAKPAIGGFVTHCGWNSMLESLWFGVPMVTWPLYAEQKVNAFQIVEELGLAVEIKRFFRGDLLAGEMETVTAADVERAIRIVMEKESDVRTRVKEMSEKCHVALMDGGSSKAALRKFIQDVIENVVA</sequence>
<comment type="similarity">
    <text evidence="1 4">Belongs to the UDP-glycosyltransferase family.</text>
</comment>